<dbReference type="AlphaFoldDB" id="A0A067K8R1"/>
<accession>A0A067K8R1</accession>
<proteinExistence type="inferred from homology"/>
<dbReference type="GO" id="GO:0008146">
    <property type="term" value="F:sulfotransferase activity"/>
    <property type="evidence" value="ECO:0007669"/>
    <property type="project" value="InterPro"/>
</dbReference>
<dbReference type="KEGG" id="jcu:105640784"/>
<keyword evidence="6" id="KW-1185">Reference proteome</keyword>
<comment type="similarity">
    <text evidence="1 3">Belongs to the sulfotransferase 1 family.</text>
</comment>
<dbReference type="Pfam" id="PF00685">
    <property type="entry name" value="Sulfotransfer_1"/>
    <property type="match status" value="1"/>
</dbReference>
<reference evidence="5 6" key="1">
    <citation type="journal article" date="2014" name="PLoS ONE">
        <title>Global Analysis of Gene Expression Profiles in Physic Nut (Jatropha curcas L.) Seedlings Exposed to Salt Stress.</title>
        <authorList>
            <person name="Zhang L."/>
            <person name="Zhang C."/>
            <person name="Wu P."/>
            <person name="Chen Y."/>
            <person name="Li M."/>
            <person name="Jiang H."/>
            <person name="Wu G."/>
        </authorList>
    </citation>
    <scope>NUCLEOTIDE SEQUENCE [LARGE SCALE GENOMIC DNA]</scope>
    <source>
        <strain evidence="6">cv. GZQX0401</strain>
        <tissue evidence="5">Young leaves</tissue>
    </source>
</reference>
<keyword evidence="2 3" id="KW-0808">Transferase</keyword>
<evidence type="ECO:0000313" key="6">
    <source>
        <dbReference type="Proteomes" id="UP000027138"/>
    </source>
</evidence>
<name>A0A067K8R1_JATCU</name>
<sequence>MESSSSSPSLQIHDLEKNDEETIKKTEDLPINRYKEMMSTLPREKNWANSIEDFYQYQGFWYMDFILEGVLSVQENFKAKPTDIILASFMKTGTTWLKSMAFAIITRLSFDLSTNTSPLYTKGPHECIPFLEYDKMEKIIEIPLLGTHIPYTSLPKSILDCGCKIVYIWRDPKDVFISLWFFLGKIFMYSNDEPIPLEEAFELFCKGIVTNGPYWDHVLSYWKAKLEFPEKVLFLKYEEMKDDTYFYVKTLAEFMDYPFTIEEEENEVVQKIVNMCSFENMSNLEVNKNGKYHSSASVPIDNNAFFRKGKVGDWENYLTPEMGTVWM</sequence>
<dbReference type="InterPro" id="IPR000863">
    <property type="entry name" value="Sulfotransferase_dom"/>
</dbReference>
<dbReference type="Proteomes" id="UP000027138">
    <property type="component" value="Unassembled WGS sequence"/>
</dbReference>
<evidence type="ECO:0000256" key="1">
    <source>
        <dbReference type="ARBA" id="ARBA00005771"/>
    </source>
</evidence>
<feature type="domain" description="Sulfotransferase" evidence="4">
    <location>
        <begin position="81"/>
        <end position="322"/>
    </location>
</feature>
<dbReference type="Gene3D" id="3.40.50.300">
    <property type="entry name" value="P-loop containing nucleotide triphosphate hydrolases"/>
    <property type="match status" value="1"/>
</dbReference>
<evidence type="ECO:0000256" key="2">
    <source>
        <dbReference type="ARBA" id="ARBA00022679"/>
    </source>
</evidence>
<dbReference type="EC" id="2.8.2.-" evidence="3"/>
<dbReference type="SUPFAM" id="SSF52540">
    <property type="entry name" value="P-loop containing nucleoside triphosphate hydrolases"/>
    <property type="match status" value="1"/>
</dbReference>
<dbReference type="InterPro" id="IPR027417">
    <property type="entry name" value="P-loop_NTPase"/>
</dbReference>
<gene>
    <name evidence="5" type="ORF">JCGZ_11779</name>
</gene>
<protein>
    <recommendedName>
        <fullName evidence="3">Sulfotransferase</fullName>
        <ecNumber evidence="3">2.8.2.-</ecNumber>
    </recommendedName>
</protein>
<organism evidence="5 6">
    <name type="scientific">Jatropha curcas</name>
    <name type="common">Barbados nut</name>
    <dbReference type="NCBI Taxonomy" id="180498"/>
    <lineage>
        <taxon>Eukaryota</taxon>
        <taxon>Viridiplantae</taxon>
        <taxon>Streptophyta</taxon>
        <taxon>Embryophyta</taxon>
        <taxon>Tracheophyta</taxon>
        <taxon>Spermatophyta</taxon>
        <taxon>Magnoliopsida</taxon>
        <taxon>eudicotyledons</taxon>
        <taxon>Gunneridae</taxon>
        <taxon>Pentapetalae</taxon>
        <taxon>rosids</taxon>
        <taxon>fabids</taxon>
        <taxon>Malpighiales</taxon>
        <taxon>Euphorbiaceae</taxon>
        <taxon>Crotonoideae</taxon>
        <taxon>Jatropheae</taxon>
        <taxon>Jatropha</taxon>
    </lineage>
</organism>
<dbReference type="OrthoDB" id="851382at2759"/>
<dbReference type="PANTHER" id="PTHR11783">
    <property type="entry name" value="SULFOTRANSFERASE SULT"/>
    <property type="match status" value="1"/>
</dbReference>
<evidence type="ECO:0000313" key="5">
    <source>
        <dbReference type="EMBL" id="KDP31403.1"/>
    </source>
</evidence>
<dbReference type="EMBL" id="KK914632">
    <property type="protein sequence ID" value="KDP31403.1"/>
    <property type="molecule type" value="Genomic_DNA"/>
</dbReference>
<evidence type="ECO:0000259" key="4">
    <source>
        <dbReference type="Pfam" id="PF00685"/>
    </source>
</evidence>
<evidence type="ECO:0000256" key="3">
    <source>
        <dbReference type="RuleBase" id="RU361155"/>
    </source>
</evidence>